<reference evidence="1 2" key="1">
    <citation type="journal article" date="2019" name="Sci. Rep.">
        <title>Orb-weaving spider Araneus ventricosus genome elucidates the spidroin gene catalogue.</title>
        <authorList>
            <person name="Kono N."/>
            <person name="Nakamura H."/>
            <person name="Ohtoshi R."/>
            <person name="Moran D.A.P."/>
            <person name="Shinohara A."/>
            <person name="Yoshida Y."/>
            <person name="Fujiwara M."/>
            <person name="Mori M."/>
            <person name="Tomita M."/>
            <person name="Arakawa K."/>
        </authorList>
    </citation>
    <scope>NUCLEOTIDE SEQUENCE [LARGE SCALE GENOMIC DNA]</scope>
</reference>
<dbReference type="EMBL" id="BGPR01126894">
    <property type="protein sequence ID" value="GBN35877.1"/>
    <property type="molecule type" value="Genomic_DNA"/>
</dbReference>
<dbReference type="AlphaFoldDB" id="A0A4Y2NCJ8"/>
<evidence type="ECO:0000313" key="2">
    <source>
        <dbReference type="Proteomes" id="UP000499080"/>
    </source>
</evidence>
<gene>
    <name evidence="1" type="ORF">AVEN_205111_1</name>
</gene>
<proteinExistence type="predicted"/>
<name>A0A4Y2NCJ8_ARAVE</name>
<sequence>MDLDIQVVGFLLSTVGREASFKRRNADYCSVFRSEIIAIDMALDLFWNINYSLRYGFSRTAEVFSNILIIGEMLVTGGEWISLTNSEPCAILVFFIYNGYYHM</sequence>
<evidence type="ECO:0000313" key="1">
    <source>
        <dbReference type="EMBL" id="GBN35877.1"/>
    </source>
</evidence>
<organism evidence="1 2">
    <name type="scientific">Araneus ventricosus</name>
    <name type="common">Orbweaver spider</name>
    <name type="synonym">Epeira ventricosa</name>
    <dbReference type="NCBI Taxonomy" id="182803"/>
    <lineage>
        <taxon>Eukaryota</taxon>
        <taxon>Metazoa</taxon>
        <taxon>Ecdysozoa</taxon>
        <taxon>Arthropoda</taxon>
        <taxon>Chelicerata</taxon>
        <taxon>Arachnida</taxon>
        <taxon>Araneae</taxon>
        <taxon>Araneomorphae</taxon>
        <taxon>Entelegynae</taxon>
        <taxon>Araneoidea</taxon>
        <taxon>Araneidae</taxon>
        <taxon>Araneus</taxon>
    </lineage>
</organism>
<keyword evidence="2" id="KW-1185">Reference proteome</keyword>
<comment type="caution">
    <text evidence="1">The sequence shown here is derived from an EMBL/GenBank/DDBJ whole genome shotgun (WGS) entry which is preliminary data.</text>
</comment>
<dbReference type="Proteomes" id="UP000499080">
    <property type="component" value="Unassembled WGS sequence"/>
</dbReference>
<protein>
    <submittedName>
        <fullName evidence="1">Uncharacterized protein</fullName>
    </submittedName>
</protein>
<accession>A0A4Y2NCJ8</accession>